<accession>A0AAJ0CNK7</accession>
<name>A0AAJ0CNK7_9HYPO</name>
<protein>
    <submittedName>
        <fullName evidence="2">Uncharacterized protein</fullName>
    </submittedName>
</protein>
<keyword evidence="3" id="KW-1185">Reference proteome</keyword>
<dbReference type="EMBL" id="JASWJB010000144">
    <property type="protein sequence ID" value="KAK2595083.1"/>
    <property type="molecule type" value="Genomic_DNA"/>
</dbReference>
<evidence type="ECO:0000256" key="1">
    <source>
        <dbReference type="SAM" id="MobiDB-lite"/>
    </source>
</evidence>
<dbReference type="AlphaFoldDB" id="A0AAJ0CNK7"/>
<sequence>MLDDESEARREPTSAQQWQPREILFPGEIVPQSEEKTSQKKPGARTTHAPFDESQPVAAYGTWDEEFSEVCVAAALWSLVSLHQKHGIDHGQQRGWTAGRTYPVRSLVVTRCASPSPATRRCVALQFGPSSIQHQHSASAFST</sequence>
<comment type="caution">
    <text evidence="2">The sequence shown here is derived from an EMBL/GenBank/DDBJ whole genome shotgun (WGS) entry which is preliminary data.</text>
</comment>
<evidence type="ECO:0000313" key="3">
    <source>
        <dbReference type="Proteomes" id="UP001251528"/>
    </source>
</evidence>
<evidence type="ECO:0000313" key="2">
    <source>
        <dbReference type="EMBL" id="KAK2595083.1"/>
    </source>
</evidence>
<dbReference type="Proteomes" id="UP001251528">
    <property type="component" value="Unassembled WGS sequence"/>
</dbReference>
<organism evidence="2 3">
    <name type="scientific">Conoideocrella luteorostrata</name>
    <dbReference type="NCBI Taxonomy" id="1105319"/>
    <lineage>
        <taxon>Eukaryota</taxon>
        <taxon>Fungi</taxon>
        <taxon>Dikarya</taxon>
        <taxon>Ascomycota</taxon>
        <taxon>Pezizomycotina</taxon>
        <taxon>Sordariomycetes</taxon>
        <taxon>Hypocreomycetidae</taxon>
        <taxon>Hypocreales</taxon>
        <taxon>Clavicipitaceae</taxon>
        <taxon>Conoideocrella</taxon>
    </lineage>
</organism>
<reference evidence="2" key="1">
    <citation type="submission" date="2023-06" db="EMBL/GenBank/DDBJ databases">
        <title>Conoideocrella luteorostrata (Hypocreales: Clavicipitaceae), a potential biocontrol fungus for elongate hemlock scale in United States Christmas tree production areas.</title>
        <authorList>
            <person name="Barrett H."/>
            <person name="Lovett B."/>
            <person name="Macias A.M."/>
            <person name="Stajich J.E."/>
            <person name="Kasson M.T."/>
        </authorList>
    </citation>
    <scope>NUCLEOTIDE SEQUENCE</scope>
    <source>
        <strain evidence="2">ARSEF 14590</strain>
    </source>
</reference>
<proteinExistence type="predicted"/>
<feature type="region of interest" description="Disordered" evidence="1">
    <location>
        <begin position="1"/>
        <end position="53"/>
    </location>
</feature>
<gene>
    <name evidence="2" type="ORF">QQS21_007214</name>
</gene>